<dbReference type="OrthoDB" id="5835829at2759"/>
<keyword evidence="1" id="KW-0328">Glycosyltransferase</keyword>
<dbReference type="Proteomes" id="UP000245207">
    <property type="component" value="Unassembled WGS sequence"/>
</dbReference>
<dbReference type="AlphaFoldDB" id="A0A2U1PQ28"/>
<dbReference type="STRING" id="35608.A0A2U1PQ28"/>
<sequence>MKLDPQLNELAIGLEQSGQRFLWVIKSPHAKPNTSFFNAQSHLDPFEFLPNGFLDRIKDQGLVVSSWAPEMGY</sequence>
<dbReference type="PANTHER" id="PTHR48046">
    <property type="entry name" value="UDP-GLYCOSYLTRANSFERASE 72E1"/>
    <property type="match status" value="1"/>
</dbReference>
<dbReference type="PANTHER" id="PTHR48046:SF6">
    <property type="entry name" value="GLYCOSYLTRANSFERASE"/>
    <property type="match status" value="1"/>
</dbReference>
<reference evidence="2 3" key="1">
    <citation type="journal article" date="2018" name="Mol. Plant">
        <title>The genome of Artemisia annua provides insight into the evolution of Asteraceae family and artemisinin biosynthesis.</title>
        <authorList>
            <person name="Shen Q."/>
            <person name="Zhang L."/>
            <person name="Liao Z."/>
            <person name="Wang S."/>
            <person name="Yan T."/>
            <person name="Shi P."/>
            <person name="Liu M."/>
            <person name="Fu X."/>
            <person name="Pan Q."/>
            <person name="Wang Y."/>
            <person name="Lv Z."/>
            <person name="Lu X."/>
            <person name="Zhang F."/>
            <person name="Jiang W."/>
            <person name="Ma Y."/>
            <person name="Chen M."/>
            <person name="Hao X."/>
            <person name="Li L."/>
            <person name="Tang Y."/>
            <person name="Lv G."/>
            <person name="Zhou Y."/>
            <person name="Sun X."/>
            <person name="Brodelius P.E."/>
            <person name="Rose J.K.C."/>
            <person name="Tang K."/>
        </authorList>
    </citation>
    <scope>NUCLEOTIDE SEQUENCE [LARGE SCALE GENOMIC DNA]</scope>
    <source>
        <strain evidence="3">cv. Huhao1</strain>
        <tissue evidence="2">Leaf</tissue>
    </source>
</reference>
<gene>
    <name evidence="2" type="ORF">CTI12_AA127000</name>
</gene>
<comment type="caution">
    <text evidence="2">The sequence shown here is derived from an EMBL/GenBank/DDBJ whole genome shotgun (WGS) entry which is preliminary data.</text>
</comment>
<dbReference type="GO" id="GO:0016757">
    <property type="term" value="F:glycosyltransferase activity"/>
    <property type="evidence" value="ECO:0007669"/>
    <property type="project" value="UniProtKB-KW"/>
</dbReference>
<name>A0A2U1PQ28_ARTAN</name>
<accession>A0A2U1PQ28</accession>
<evidence type="ECO:0000313" key="2">
    <source>
        <dbReference type="EMBL" id="PWA87817.1"/>
    </source>
</evidence>
<dbReference type="SUPFAM" id="SSF53756">
    <property type="entry name" value="UDP-Glycosyltransferase/glycogen phosphorylase"/>
    <property type="match status" value="1"/>
</dbReference>
<organism evidence="2 3">
    <name type="scientific">Artemisia annua</name>
    <name type="common">Sweet wormwood</name>
    <dbReference type="NCBI Taxonomy" id="35608"/>
    <lineage>
        <taxon>Eukaryota</taxon>
        <taxon>Viridiplantae</taxon>
        <taxon>Streptophyta</taxon>
        <taxon>Embryophyta</taxon>
        <taxon>Tracheophyta</taxon>
        <taxon>Spermatophyta</taxon>
        <taxon>Magnoliopsida</taxon>
        <taxon>eudicotyledons</taxon>
        <taxon>Gunneridae</taxon>
        <taxon>Pentapetalae</taxon>
        <taxon>asterids</taxon>
        <taxon>campanulids</taxon>
        <taxon>Asterales</taxon>
        <taxon>Asteraceae</taxon>
        <taxon>Asteroideae</taxon>
        <taxon>Anthemideae</taxon>
        <taxon>Artemisiinae</taxon>
        <taxon>Artemisia</taxon>
    </lineage>
</organism>
<proteinExistence type="predicted"/>
<keyword evidence="3" id="KW-1185">Reference proteome</keyword>
<protein>
    <submittedName>
        <fullName evidence="2">UDP-glucuronosyl/UDP-glucosyltransferase</fullName>
    </submittedName>
</protein>
<evidence type="ECO:0000313" key="3">
    <source>
        <dbReference type="Proteomes" id="UP000245207"/>
    </source>
</evidence>
<keyword evidence="2" id="KW-0808">Transferase</keyword>
<dbReference type="Gene3D" id="3.40.50.2000">
    <property type="entry name" value="Glycogen Phosphorylase B"/>
    <property type="match status" value="1"/>
</dbReference>
<evidence type="ECO:0000256" key="1">
    <source>
        <dbReference type="ARBA" id="ARBA00022676"/>
    </source>
</evidence>
<dbReference type="EMBL" id="PKPP01000874">
    <property type="protein sequence ID" value="PWA87817.1"/>
    <property type="molecule type" value="Genomic_DNA"/>
</dbReference>